<dbReference type="Pfam" id="PF00005">
    <property type="entry name" value="ABC_tran"/>
    <property type="match status" value="2"/>
</dbReference>
<evidence type="ECO:0000256" key="3">
    <source>
        <dbReference type="ARBA" id="ARBA00022475"/>
    </source>
</evidence>
<protein>
    <submittedName>
        <fullName evidence="9">Glutathione import ATP-binding protein GsiA</fullName>
        <ecNumber evidence="9">3.6.3.-</ecNumber>
    </submittedName>
</protein>
<gene>
    <name evidence="9" type="primary">gsiA_2</name>
    <name evidence="9" type="ORF">PIN31115_00624</name>
</gene>
<dbReference type="InterPro" id="IPR050319">
    <property type="entry name" value="ABC_transp_ATP-bind"/>
</dbReference>
<organism evidence="9 10">
    <name type="scientific">Pandoraea iniqua</name>
    <dbReference type="NCBI Taxonomy" id="2508288"/>
    <lineage>
        <taxon>Bacteria</taxon>
        <taxon>Pseudomonadati</taxon>
        <taxon>Pseudomonadota</taxon>
        <taxon>Betaproteobacteria</taxon>
        <taxon>Burkholderiales</taxon>
        <taxon>Burkholderiaceae</taxon>
        <taxon>Pandoraea</taxon>
    </lineage>
</organism>
<dbReference type="CDD" id="cd03257">
    <property type="entry name" value="ABC_NikE_OppD_transporters"/>
    <property type="match status" value="2"/>
</dbReference>
<dbReference type="Gene3D" id="3.40.50.300">
    <property type="entry name" value="P-loop containing nucleotide triphosphate hydrolases"/>
    <property type="match status" value="2"/>
</dbReference>
<keyword evidence="10" id="KW-1185">Reference proteome</keyword>
<dbReference type="InterPro" id="IPR003439">
    <property type="entry name" value="ABC_transporter-like_ATP-bd"/>
</dbReference>
<keyword evidence="2" id="KW-0813">Transport</keyword>
<evidence type="ECO:0000256" key="7">
    <source>
        <dbReference type="SAM" id="MobiDB-lite"/>
    </source>
</evidence>
<dbReference type="SUPFAM" id="SSF52540">
    <property type="entry name" value="P-loop containing nucleoside triphosphate hydrolases"/>
    <property type="match status" value="2"/>
</dbReference>
<dbReference type="EMBL" id="CABPSI010000001">
    <property type="protein sequence ID" value="VVD71483.1"/>
    <property type="molecule type" value="Genomic_DNA"/>
</dbReference>
<dbReference type="EC" id="3.6.3.-" evidence="9"/>
<dbReference type="GO" id="GO:0015833">
    <property type="term" value="P:peptide transport"/>
    <property type="evidence" value="ECO:0007669"/>
    <property type="project" value="InterPro"/>
</dbReference>
<keyword evidence="4" id="KW-0472">Membrane</keyword>
<evidence type="ECO:0000313" key="10">
    <source>
        <dbReference type="Proteomes" id="UP000333828"/>
    </source>
</evidence>
<dbReference type="AlphaFoldDB" id="A0A5E4S8V0"/>
<dbReference type="PROSITE" id="PS00211">
    <property type="entry name" value="ABC_TRANSPORTER_1"/>
    <property type="match status" value="2"/>
</dbReference>
<dbReference type="InterPro" id="IPR013563">
    <property type="entry name" value="Oligopep_ABC_C"/>
</dbReference>
<keyword evidence="9" id="KW-0378">Hydrolase</keyword>
<keyword evidence="5" id="KW-0547">Nucleotide-binding</keyword>
<dbReference type="NCBIfam" id="NF007739">
    <property type="entry name" value="PRK10419.1"/>
    <property type="match status" value="2"/>
</dbReference>
<dbReference type="Proteomes" id="UP000333828">
    <property type="component" value="Unassembled WGS sequence"/>
</dbReference>
<feature type="domain" description="ABC transporter" evidence="8">
    <location>
        <begin position="315"/>
        <end position="561"/>
    </location>
</feature>
<dbReference type="Pfam" id="PF08352">
    <property type="entry name" value="oligo_HPY"/>
    <property type="match status" value="2"/>
</dbReference>
<sequence>MSLARSELSEHIDLSSGPSAMPHSSSSLNVSAAPDARAIPAKSVLSVENLTLTIGQGGREIVSNVSFDIAPGEIVGIVGESGSGKTQAARAVLRLNPEPVVRAGGRIVFAGEDMAQASVKRLRELRGGSIGMVFQEPMTSLNPSMTIGRQLGEALRLHRPKMSAAERNERILDMLNRIGMRDPKGALTAWPHEFSGGMRQRIMLASVMLLAPALLIADEPTTALDALVQRDVLELLVSLTREHDTAVLMISHDLPMVARYTERMVVMERGKVVERGTTADVLAAPREPYTRKLLMAMPHRLPAREPITLAPVVDVKGLSVEYAGRQRLFSKTERKQALKDVSVHVRPGEVVAVVGASGSGKTTLGRTIAGLIQPSGGEILFDGRAIHRSDSAWREYRLNCQMVFQDPSASLNPRMTVRQLVGEGLRHVSGLSRADVQNRVDEVLTEVGLETAHGARLPHELSGGQRQRVAIARAIVRRPSFVIADEPVSALDVTVRAQVLEVFAKLQRSHGFSCLFISHDLGVVEQLADRVIVMRDGAIVEQGTRDEVFDAPQHEYTRELLRAIPMLTPTSGGGVALRQRSCGPETSAI</sequence>
<evidence type="ECO:0000256" key="1">
    <source>
        <dbReference type="ARBA" id="ARBA00005417"/>
    </source>
</evidence>
<evidence type="ECO:0000256" key="2">
    <source>
        <dbReference type="ARBA" id="ARBA00022448"/>
    </source>
</evidence>
<dbReference type="PANTHER" id="PTHR43776">
    <property type="entry name" value="TRANSPORT ATP-BINDING PROTEIN"/>
    <property type="match status" value="1"/>
</dbReference>
<dbReference type="GO" id="GO:0055085">
    <property type="term" value="P:transmembrane transport"/>
    <property type="evidence" value="ECO:0007669"/>
    <property type="project" value="UniProtKB-ARBA"/>
</dbReference>
<comment type="similarity">
    <text evidence="1">Belongs to the ABC transporter superfamily.</text>
</comment>
<evidence type="ECO:0000256" key="4">
    <source>
        <dbReference type="ARBA" id="ARBA00022519"/>
    </source>
</evidence>
<keyword evidence="3" id="KW-1003">Cell membrane</keyword>
<keyword evidence="4" id="KW-0997">Cell inner membrane</keyword>
<dbReference type="InterPro" id="IPR017871">
    <property type="entry name" value="ABC_transporter-like_CS"/>
</dbReference>
<dbReference type="GO" id="GO:0005524">
    <property type="term" value="F:ATP binding"/>
    <property type="evidence" value="ECO:0007669"/>
    <property type="project" value="UniProtKB-KW"/>
</dbReference>
<evidence type="ECO:0000313" key="9">
    <source>
        <dbReference type="EMBL" id="VVD71483.1"/>
    </source>
</evidence>
<dbReference type="PANTHER" id="PTHR43776:SF7">
    <property type="entry name" value="D,D-DIPEPTIDE TRANSPORT ATP-BINDING PROTEIN DDPF-RELATED"/>
    <property type="match status" value="1"/>
</dbReference>
<keyword evidence="6 9" id="KW-0067">ATP-binding</keyword>
<dbReference type="InterPro" id="IPR003593">
    <property type="entry name" value="AAA+_ATPase"/>
</dbReference>
<evidence type="ECO:0000256" key="5">
    <source>
        <dbReference type="ARBA" id="ARBA00022741"/>
    </source>
</evidence>
<dbReference type="InterPro" id="IPR027417">
    <property type="entry name" value="P-loop_NTPase"/>
</dbReference>
<feature type="region of interest" description="Disordered" evidence="7">
    <location>
        <begin position="1"/>
        <end position="29"/>
    </location>
</feature>
<feature type="domain" description="ABC transporter" evidence="8">
    <location>
        <begin position="45"/>
        <end position="294"/>
    </location>
</feature>
<evidence type="ECO:0000259" key="8">
    <source>
        <dbReference type="PROSITE" id="PS50893"/>
    </source>
</evidence>
<dbReference type="NCBIfam" id="NF008453">
    <property type="entry name" value="PRK11308.1"/>
    <property type="match status" value="2"/>
</dbReference>
<dbReference type="PROSITE" id="PS50893">
    <property type="entry name" value="ABC_TRANSPORTER_2"/>
    <property type="match status" value="2"/>
</dbReference>
<dbReference type="SMART" id="SM00382">
    <property type="entry name" value="AAA"/>
    <property type="match status" value="2"/>
</dbReference>
<feature type="compositionally biased region" description="Low complexity" evidence="7">
    <location>
        <begin position="15"/>
        <end position="27"/>
    </location>
</feature>
<reference evidence="9 10" key="1">
    <citation type="submission" date="2019-08" db="EMBL/GenBank/DDBJ databases">
        <authorList>
            <person name="Peeters C."/>
        </authorList>
    </citation>
    <scope>NUCLEOTIDE SEQUENCE [LARGE SCALE GENOMIC DNA]</scope>
    <source>
        <strain evidence="9 10">LMG 31115</strain>
    </source>
</reference>
<dbReference type="GO" id="GO:0016887">
    <property type="term" value="F:ATP hydrolysis activity"/>
    <property type="evidence" value="ECO:0007669"/>
    <property type="project" value="InterPro"/>
</dbReference>
<accession>A0A5E4S8V0</accession>
<evidence type="ECO:0000256" key="6">
    <source>
        <dbReference type="ARBA" id="ARBA00022840"/>
    </source>
</evidence>
<proteinExistence type="inferred from homology"/>
<name>A0A5E4S8V0_9BURK</name>
<dbReference type="RefSeq" id="WP_254439403.1">
    <property type="nucleotide sequence ID" value="NZ_CABPSI010000001.1"/>
</dbReference>